<dbReference type="GO" id="GO:0005634">
    <property type="term" value="C:nucleus"/>
    <property type="evidence" value="ECO:0007669"/>
    <property type="project" value="UniProtKB-SubCell"/>
</dbReference>
<proteinExistence type="evidence at transcript level"/>
<feature type="region of interest" description="Disordered" evidence="7">
    <location>
        <begin position="34"/>
        <end position="65"/>
    </location>
</feature>
<evidence type="ECO:0000256" key="4">
    <source>
        <dbReference type="ARBA" id="ARBA00023242"/>
    </source>
</evidence>
<feature type="compositionally biased region" description="Basic and acidic residues" evidence="7">
    <location>
        <begin position="34"/>
        <end position="59"/>
    </location>
</feature>
<feature type="DNA-binding region" description="Homeobox" evidence="5">
    <location>
        <begin position="210"/>
        <end position="269"/>
    </location>
</feature>
<keyword evidence="3 5" id="KW-0371">Homeobox</keyword>
<organism evidence="9">
    <name type="scientific">Terebratalia transversa</name>
    <name type="common">Transverse lampshell</name>
    <dbReference type="NCBI Taxonomy" id="34513"/>
    <lineage>
        <taxon>Eukaryota</taxon>
        <taxon>Metazoa</taxon>
        <taxon>Spiralia</taxon>
        <taxon>Lophotrochozoa</taxon>
        <taxon>Brachiopoda</taxon>
        <taxon>Rhynchonelliformea</taxon>
        <taxon>Rhynchonellata</taxon>
        <taxon>Terebratellidina</taxon>
        <taxon>Laqueoidea</taxon>
        <taxon>Laqueidae</taxon>
        <taxon>Terebratalia</taxon>
    </lineage>
</organism>
<evidence type="ECO:0000259" key="8">
    <source>
        <dbReference type="PROSITE" id="PS50071"/>
    </source>
</evidence>
<feature type="compositionally biased region" description="Basic and acidic residues" evidence="7">
    <location>
        <begin position="162"/>
        <end position="194"/>
    </location>
</feature>
<gene>
    <name evidence="9" type="primary">NK1</name>
</gene>
<dbReference type="AlphaFoldDB" id="A0A0D4RCB1"/>
<dbReference type="InterPro" id="IPR001356">
    <property type="entry name" value="HD"/>
</dbReference>
<dbReference type="EMBL" id="KP168462">
    <property type="protein sequence ID" value="AJV21317.1"/>
    <property type="molecule type" value="mRNA"/>
</dbReference>
<dbReference type="PANTHER" id="PTHR24340:SF37">
    <property type="entry name" value="HOMEOBOX PROTEIN SLOU"/>
    <property type="match status" value="1"/>
</dbReference>
<dbReference type="Gene3D" id="1.10.10.60">
    <property type="entry name" value="Homeodomain-like"/>
    <property type="match status" value="1"/>
</dbReference>
<dbReference type="CDD" id="cd00086">
    <property type="entry name" value="homeodomain"/>
    <property type="match status" value="1"/>
</dbReference>
<feature type="region of interest" description="Disordered" evidence="7">
    <location>
        <begin position="102"/>
        <end position="212"/>
    </location>
</feature>
<comment type="subcellular location">
    <subcellularLocation>
        <location evidence="1 5 6">Nucleus</location>
    </subcellularLocation>
</comment>
<sequence>MTMDSFHDIEVGGTELLQNFAEKIQKNAMKRKIDFEENEELSPRKRSPDLLNSDRRREAVVSPKLPTFTQNTPVLLGAGLCIPNTQRPQNHTSFSVHDILSPTKFTGSQSGSPKMWHPWQQEKQADDSRSGSESDADERYSASDEDSVHDVKENTPNENTDGEIREGKNTAEHIDVMSKEGEVSDHEFDDKDGAESDVTSEGDSSKGAKARRARTAFTYEQLVALENKFKQTRYLSVCERLNLALSLSLTETQVKIWFQNRRTKWKKQNPGLDVNSPTLPPSPAFSPTSPYAPSYTNPALFYSQQAALHPFLTSSSIGQGSLSQNYLMAAAVTQPYAAAVSAQALYSHLANVV</sequence>
<evidence type="ECO:0000256" key="3">
    <source>
        <dbReference type="ARBA" id="ARBA00023155"/>
    </source>
</evidence>
<protein>
    <submittedName>
        <fullName evidence="9">NK1</fullName>
    </submittedName>
</protein>
<feature type="compositionally biased region" description="Polar residues" evidence="7">
    <location>
        <begin position="103"/>
        <end position="112"/>
    </location>
</feature>
<evidence type="ECO:0000256" key="1">
    <source>
        <dbReference type="ARBA" id="ARBA00004123"/>
    </source>
</evidence>
<dbReference type="InterPro" id="IPR017970">
    <property type="entry name" value="Homeobox_CS"/>
</dbReference>
<dbReference type="SMART" id="SM00389">
    <property type="entry name" value="HOX"/>
    <property type="match status" value="1"/>
</dbReference>
<evidence type="ECO:0000256" key="7">
    <source>
        <dbReference type="SAM" id="MobiDB-lite"/>
    </source>
</evidence>
<dbReference type="SUPFAM" id="SSF46689">
    <property type="entry name" value="Homeodomain-like"/>
    <property type="match status" value="1"/>
</dbReference>
<dbReference type="GO" id="GO:0000978">
    <property type="term" value="F:RNA polymerase II cis-regulatory region sequence-specific DNA binding"/>
    <property type="evidence" value="ECO:0007669"/>
    <property type="project" value="TreeGrafter"/>
</dbReference>
<dbReference type="FunFam" id="1.10.10.60:FF:000836">
    <property type="match status" value="1"/>
</dbReference>
<keyword evidence="4 5" id="KW-0539">Nucleus</keyword>
<evidence type="ECO:0000256" key="2">
    <source>
        <dbReference type="ARBA" id="ARBA00023125"/>
    </source>
</evidence>
<dbReference type="PANTHER" id="PTHR24340">
    <property type="entry name" value="HOMEOBOX PROTEIN NKX"/>
    <property type="match status" value="1"/>
</dbReference>
<dbReference type="GO" id="GO:0000981">
    <property type="term" value="F:DNA-binding transcription factor activity, RNA polymerase II-specific"/>
    <property type="evidence" value="ECO:0007669"/>
    <property type="project" value="InterPro"/>
</dbReference>
<accession>A0A0D4RCB1</accession>
<dbReference type="PRINTS" id="PR00024">
    <property type="entry name" value="HOMEOBOX"/>
</dbReference>
<dbReference type="InterPro" id="IPR009057">
    <property type="entry name" value="Homeodomain-like_sf"/>
</dbReference>
<dbReference type="GO" id="GO:0030154">
    <property type="term" value="P:cell differentiation"/>
    <property type="evidence" value="ECO:0007669"/>
    <property type="project" value="TreeGrafter"/>
</dbReference>
<feature type="compositionally biased region" description="Basic and acidic residues" evidence="7">
    <location>
        <begin position="123"/>
        <end position="155"/>
    </location>
</feature>
<reference evidence="9" key="1">
    <citation type="journal article" date="2015" name="Evodevo">
        <title>Mesodermal gene expression during the embryonic and larval development of the articulate brachiopod Terebratalia transversa.</title>
        <authorList>
            <person name="Passamaneck Y.J."/>
            <person name="Hejnol A."/>
            <person name="Martindale M.Q."/>
        </authorList>
    </citation>
    <scope>NUCLEOTIDE SEQUENCE</scope>
</reference>
<evidence type="ECO:0000256" key="6">
    <source>
        <dbReference type="RuleBase" id="RU000682"/>
    </source>
</evidence>
<dbReference type="PROSITE" id="PS00027">
    <property type="entry name" value="HOMEOBOX_1"/>
    <property type="match status" value="1"/>
</dbReference>
<dbReference type="InterPro" id="IPR050394">
    <property type="entry name" value="Homeobox_NK-like"/>
</dbReference>
<dbReference type="PROSITE" id="PS50071">
    <property type="entry name" value="HOMEOBOX_2"/>
    <property type="match status" value="1"/>
</dbReference>
<evidence type="ECO:0000313" key="9">
    <source>
        <dbReference type="EMBL" id="AJV21317.1"/>
    </source>
</evidence>
<dbReference type="InterPro" id="IPR020479">
    <property type="entry name" value="HD_metazoa"/>
</dbReference>
<dbReference type="Pfam" id="PF00046">
    <property type="entry name" value="Homeodomain"/>
    <property type="match status" value="1"/>
</dbReference>
<keyword evidence="2 5" id="KW-0238">DNA-binding</keyword>
<evidence type="ECO:0000256" key="5">
    <source>
        <dbReference type="PROSITE-ProRule" id="PRU00108"/>
    </source>
</evidence>
<feature type="domain" description="Homeobox" evidence="8">
    <location>
        <begin position="208"/>
        <end position="268"/>
    </location>
</feature>
<name>A0A0D4RCB1_TERTR</name>